<reference evidence="2" key="1">
    <citation type="journal article" date="2003" name="Genome Biol.">
        <title>An integrated gene annotation and transcriptional profiling approach towards the full gene content of the Drosophila genome.</title>
        <authorList>
            <person name="Hild M."/>
            <person name="Beckmann B."/>
            <person name="Haas S.A."/>
            <person name="Koch B."/>
            <person name="Solovyev V."/>
            <person name="Busold C."/>
            <person name="Fellenberg K."/>
            <person name="Boutros M."/>
            <person name="Vingron M."/>
            <person name="Sauer F."/>
            <person name="Hoheisel J.D."/>
            <person name="Paro R."/>
        </authorList>
    </citation>
    <scope>NUCLEOTIDE SEQUENCE</scope>
</reference>
<dbReference type="EMBL" id="BK002617">
    <property type="protein sequence ID" value="DAA04123.1"/>
    <property type="molecule type" value="Genomic_DNA"/>
</dbReference>
<evidence type="ECO:0000313" key="2">
    <source>
        <dbReference type="EMBL" id="DAA04123.1"/>
    </source>
</evidence>
<organism evidence="2">
    <name type="scientific">Drosophila melanogaster</name>
    <name type="common">Fruit fly</name>
    <dbReference type="NCBI Taxonomy" id="7227"/>
    <lineage>
        <taxon>Eukaryota</taxon>
        <taxon>Metazoa</taxon>
        <taxon>Ecdysozoa</taxon>
        <taxon>Arthropoda</taxon>
        <taxon>Hexapoda</taxon>
        <taxon>Insecta</taxon>
        <taxon>Pterygota</taxon>
        <taxon>Neoptera</taxon>
        <taxon>Endopterygota</taxon>
        <taxon>Diptera</taxon>
        <taxon>Brachycera</taxon>
        <taxon>Muscomorpha</taxon>
        <taxon>Ephydroidea</taxon>
        <taxon>Drosophilidae</taxon>
        <taxon>Drosophila</taxon>
        <taxon>Sophophora</taxon>
    </lineage>
</organism>
<evidence type="ECO:0000256" key="1">
    <source>
        <dbReference type="SAM" id="MobiDB-lite"/>
    </source>
</evidence>
<gene>
    <name evidence="2" type="ORF">HDC14183</name>
</gene>
<feature type="compositionally biased region" description="Gly residues" evidence="1">
    <location>
        <begin position="9"/>
        <end position="21"/>
    </location>
</feature>
<name>Q6IJU9_DROME</name>
<protein>
    <submittedName>
        <fullName evidence="2">HDC14183</fullName>
    </submittedName>
</protein>
<sequence>MYDDELTAQGGGMGCNDGNGGTARQDDQAIRTNSNSHFSEGFSRGGKAVRYGHGHGTPLELRDDDENSKQASKQAGKTKSRRAEAKLKARPDRMLCPTGRSGVRF</sequence>
<accession>Q6IJU9</accession>
<feature type="compositionally biased region" description="Basic and acidic residues" evidence="1">
    <location>
        <begin position="81"/>
        <end position="93"/>
    </location>
</feature>
<proteinExistence type="predicted"/>
<feature type="region of interest" description="Disordered" evidence="1">
    <location>
        <begin position="1"/>
        <end position="105"/>
    </location>
</feature>
<dbReference type="AlphaFoldDB" id="Q6IJU9"/>